<evidence type="ECO:0000259" key="1">
    <source>
        <dbReference type="SMART" id="SM00481"/>
    </source>
</evidence>
<dbReference type="Proteomes" id="UP001432161">
    <property type="component" value="Chromosome"/>
</dbReference>
<dbReference type="Pfam" id="PF02811">
    <property type="entry name" value="PHP"/>
    <property type="match status" value="1"/>
</dbReference>
<dbReference type="AlphaFoldDB" id="A0A1G7GLI9"/>
<dbReference type="SUPFAM" id="SSF89550">
    <property type="entry name" value="PHP domain-like"/>
    <property type="match status" value="1"/>
</dbReference>
<dbReference type="InterPro" id="IPR016195">
    <property type="entry name" value="Pol/histidinol_Pase-like"/>
</dbReference>
<dbReference type="InterPro" id="IPR003141">
    <property type="entry name" value="Pol/His_phosphatase_N"/>
</dbReference>
<proteinExistence type="predicted"/>
<accession>A0A1G7GLI9</accession>
<dbReference type="SMART" id="SM00481">
    <property type="entry name" value="POLIIIAc"/>
    <property type="match status" value="1"/>
</dbReference>
<reference evidence="3" key="2">
    <citation type="submission" date="2022-10" db="EMBL/GenBank/DDBJ databases">
        <title>The complete genomes of actinobacterial strains from the NBC collection.</title>
        <authorList>
            <person name="Joergensen T.S."/>
            <person name="Alvarez Arevalo M."/>
            <person name="Sterndorff E.B."/>
            <person name="Faurdal D."/>
            <person name="Vuksanovic O."/>
            <person name="Mourched A.-S."/>
            <person name="Charusanti P."/>
            <person name="Shaw S."/>
            <person name="Blin K."/>
            <person name="Weber T."/>
        </authorList>
    </citation>
    <scope>NUCLEOTIDE SEQUENCE</scope>
    <source>
        <strain evidence="3">NBC_00489</strain>
    </source>
</reference>
<dbReference type="Gene3D" id="3.20.20.140">
    <property type="entry name" value="Metal-dependent hydrolases"/>
    <property type="match status" value="1"/>
</dbReference>
<gene>
    <name evidence="3" type="ORF">OHN36_10925</name>
    <name evidence="2" type="ORF">SAMN05216260_104308</name>
</gene>
<dbReference type="GO" id="GO:0004534">
    <property type="term" value="F:5'-3' RNA exonuclease activity"/>
    <property type="evidence" value="ECO:0007669"/>
    <property type="project" value="TreeGrafter"/>
</dbReference>
<organism evidence="2 4">
    <name type="scientific">Streptomyces griseoaurantiacus</name>
    <dbReference type="NCBI Taxonomy" id="68213"/>
    <lineage>
        <taxon>Bacteria</taxon>
        <taxon>Bacillati</taxon>
        <taxon>Actinomycetota</taxon>
        <taxon>Actinomycetes</taxon>
        <taxon>Kitasatosporales</taxon>
        <taxon>Streptomycetaceae</taxon>
        <taxon>Streptomyces</taxon>
        <taxon>Streptomyces aurantiacus group</taxon>
    </lineage>
</organism>
<evidence type="ECO:0000313" key="3">
    <source>
        <dbReference type="EMBL" id="WUR37670.1"/>
    </source>
</evidence>
<dbReference type="Gene3D" id="1.10.150.650">
    <property type="match status" value="1"/>
</dbReference>
<dbReference type="PANTHER" id="PTHR42924:SF3">
    <property type="entry name" value="POLYMERASE_HISTIDINOL PHOSPHATASE N-TERMINAL DOMAIN-CONTAINING PROTEIN"/>
    <property type="match status" value="1"/>
</dbReference>
<reference evidence="2 4" key="1">
    <citation type="submission" date="2016-10" db="EMBL/GenBank/DDBJ databases">
        <authorList>
            <person name="de Groot N.N."/>
        </authorList>
    </citation>
    <scope>NUCLEOTIDE SEQUENCE [LARGE SCALE GENOMIC DNA]</scope>
    <source>
        <strain evidence="2 4">CGMCC 4.1859</strain>
    </source>
</reference>
<sequence length="285" mass="29800">MRIDLHTHSTASDGTDTPAELVRNAAAAGLDVVALTDHDTTRGHAEALAALPSGLTLVTGAELSCRIDGVSMHLLAYLFDPEEPALLAERELVRDDRVPRAKAMIAKLNELGVPVTWDQVARIARGGSVGRPHVASALVELGVVRSVDEAFTGNWLADGGRAHVGKHETDPFEAIRLVKAAGGVTVFAHPAASKRGHTVPESAIADMAAAGLDGIEVDHMDHDPDTRARLRGLAGELNLLATGSSDYHGTRKTVALGEYATDPEVYGEITRRATGAFPVPGAGGA</sequence>
<dbReference type="PANTHER" id="PTHR42924">
    <property type="entry name" value="EXONUCLEASE"/>
    <property type="match status" value="1"/>
</dbReference>
<dbReference type="EMBL" id="CP108330">
    <property type="protein sequence ID" value="WUR37670.1"/>
    <property type="molecule type" value="Genomic_DNA"/>
</dbReference>
<dbReference type="GO" id="GO:0035312">
    <property type="term" value="F:5'-3' DNA exonuclease activity"/>
    <property type="evidence" value="ECO:0007669"/>
    <property type="project" value="TreeGrafter"/>
</dbReference>
<evidence type="ECO:0000313" key="5">
    <source>
        <dbReference type="Proteomes" id="UP001432161"/>
    </source>
</evidence>
<dbReference type="OrthoDB" id="9804333at2"/>
<evidence type="ECO:0000313" key="4">
    <source>
        <dbReference type="Proteomes" id="UP000198614"/>
    </source>
</evidence>
<dbReference type="CDD" id="cd07438">
    <property type="entry name" value="PHP_HisPPase_AMP"/>
    <property type="match status" value="1"/>
</dbReference>
<name>A0A1G7GLI9_9ACTN</name>
<keyword evidence="5" id="KW-1185">Reference proteome</keyword>
<dbReference type="EMBL" id="FNAX01000004">
    <property type="protein sequence ID" value="SDE88986.1"/>
    <property type="molecule type" value="Genomic_DNA"/>
</dbReference>
<dbReference type="InterPro" id="IPR052018">
    <property type="entry name" value="PHP_domain"/>
</dbReference>
<dbReference type="InterPro" id="IPR004013">
    <property type="entry name" value="PHP_dom"/>
</dbReference>
<protein>
    <submittedName>
        <fullName evidence="3">PHP domain-containing protein</fullName>
    </submittedName>
</protein>
<evidence type="ECO:0000313" key="2">
    <source>
        <dbReference type="EMBL" id="SDE88986.1"/>
    </source>
</evidence>
<feature type="domain" description="Polymerase/histidinol phosphatase N-terminal" evidence="1">
    <location>
        <begin position="3"/>
        <end position="67"/>
    </location>
</feature>
<dbReference type="Proteomes" id="UP000198614">
    <property type="component" value="Unassembled WGS sequence"/>
</dbReference>